<dbReference type="PROSITE" id="PS50054">
    <property type="entry name" value="TYR_PHOSPHATASE_DUAL"/>
    <property type="match status" value="1"/>
</dbReference>
<dbReference type="GO" id="GO:0004722">
    <property type="term" value="F:protein serine/threonine phosphatase activity"/>
    <property type="evidence" value="ECO:0007669"/>
    <property type="project" value="UniProtKB-EC"/>
</dbReference>
<dbReference type="OrthoDB" id="2017893at2759"/>
<dbReference type="Gene3D" id="3.90.190.10">
    <property type="entry name" value="Protein tyrosine phosphatase superfamily"/>
    <property type="match status" value="1"/>
</dbReference>
<dbReference type="Pfam" id="PF00782">
    <property type="entry name" value="DSPc"/>
    <property type="match status" value="1"/>
</dbReference>
<keyword evidence="3" id="KW-0378">Hydrolase</keyword>
<dbReference type="InterPro" id="IPR029021">
    <property type="entry name" value="Prot-tyrosine_phosphatase-like"/>
</dbReference>
<keyword evidence="9" id="KW-1185">Reference proteome</keyword>
<protein>
    <recommendedName>
        <fullName evidence="2">protein-tyrosine-phosphatase</fullName>
        <ecNumber evidence="2">3.1.3.48</ecNumber>
    </recommendedName>
</protein>
<dbReference type="PROSITE" id="PS00383">
    <property type="entry name" value="TYR_PHOSPHATASE_1"/>
    <property type="match status" value="1"/>
</dbReference>
<dbReference type="GO" id="GO:0005634">
    <property type="term" value="C:nucleus"/>
    <property type="evidence" value="ECO:0007669"/>
    <property type="project" value="UniProtKB-SubCell"/>
</dbReference>
<name>A0A8C4ZD57_GADMO</name>
<dbReference type="InterPro" id="IPR016278">
    <property type="entry name" value="DUSP12"/>
</dbReference>
<gene>
    <name evidence="8" type="primary">dusp12</name>
</gene>
<dbReference type="RefSeq" id="XP_030220201.1">
    <property type="nucleotide sequence ID" value="XM_030364341.1"/>
</dbReference>
<evidence type="ECO:0000313" key="9">
    <source>
        <dbReference type="Proteomes" id="UP000694546"/>
    </source>
</evidence>
<keyword evidence="4" id="KW-0904">Protein phosphatase</keyword>
<dbReference type="Ensembl" id="ENSGMOT00000011422.2">
    <property type="protein sequence ID" value="ENSGMOP00000011121.2"/>
    <property type="gene ID" value="ENSGMOG00000010376.2"/>
</dbReference>
<reference evidence="8" key="1">
    <citation type="submission" date="2025-08" db="UniProtKB">
        <authorList>
            <consortium name="Ensembl"/>
        </authorList>
    </citation>
    <scope>IDENTIFICATION</scope>
</reference>
<dbReference type="GO" id="GO:0004725">
    <property type="term" value="F:protein tyrosine phosphatase activity"/>
    <property type="evidence" value="ECO:0007669"/>
    <property type="project" value="UniProtKB-EC"/>
</dbReference>
<dbReference type="InterPro" id="IPR016130">
    <property type="entry name" value="Tyr_Pase_AS"/>
</dbReference>
<dbReference type="GeneID" id="115549238"/>
<dbReference type="AlphaFoldDB" id="A0A8C4ZD57"/>
<dbReference type="Proteomes" id="UP000694546">
    <property type="component" value="Chromosome 8"/>
</dbReference>
<reference evidence="8" key="2">
    <citation type="submission" date="2025-09" db="UniProtKB">
        <authorList>
            <consortium name="Ensembl"/>
        </authorList>
    </citation>
    <scope>IDENTIFICATION</scope>
</reference>
<proteinExistence type="inferred from homology"/>
<organism evidence="8 9">
    <name type="scientific">Gadus morhua</name>
    <name type="common">Atlantic cod</name>
    <dbReference type="NCBI Taxonomy" id="8049"/>
    <lineage>
        <taxon>Eukaryota</taxon>
        <taxon>Metazoa</taxon>
        <taxon>Chordata</taxon>
        <taxon>Craniata</taxon>
        <taxon>Vertebrata</taxon>
        <taxon>Euteleostomi</taxon>
        <taxon>Actinopterygii</taxon>
        <taxon>Neopterygii</taxon>
        <taxon>Teleostei</taxon>
        <taxon>Neoteleostei</taxon>
        <taxon>Acanthomorphata</taxon>
        <taxon>Zeiogadaria</taxon>
        <taxon>Gadariae</taxon>
        <taxon>Gadiformes</taxon>
        <taxon>Gadoidei</taxon>
        <taxon>Gadidae</taxon>
        <taxon>Gadus</taxon>
    </lineage>
</organism>
<feature type="domain" description="Tyrosine specific protein phosphatases" evidence="7">
    <location>
        <begin position="67"/>
        <end position="123"/>
    </location>
</feature>
<dbReference type="EC" id="3.1.3.48" evidence="2"/>
<feature type="domain" description="Tyrosine-protein phosphatase" evidence="6">
    <location>
        <begin position="1"/>
        <end position="142"/>
    </location>
</feature>
<dbReference type="GeneTree" id="ENSGT00930000151041"/>
<feature type="active site" description="Phosphocysteine intermediate" evidence="5">
    <location>
        <position position="86"/>
    </location>
</feature>
<dbReference type="GO" id="GO:0008138">
    <property type="term" value="F:protein tyrosine/serine/threonine phosphatase activity"/>
    <property type="evidence" value="ECO:0007669"/>
    <property type="project" value="InterPro"/>
</dbReference>
<evidence type="ECO:0000256" key="3">
    <source>
        <dbReference type="ARBA" id="ARBA00022801"/>
    </source>
</evidence>
<dbReference type="InterPro" id="IPR000340">
    <property type="entry name" value="Dual-sp_phosphatase_cat-dom"/>
</dbReference>
<evidence type="ECO:0000256" key="4">
    <source>
        <dbReference type="ARBA" id="ARBA00022912"/>
    </source>
</evidence>
<dbReference type="PROSITE" id="PS50056">
    <property type="entry name" value="TYR_PHOSPHATASE_2"/>
    <property type="match status" value="1"/>
</dbReference>
<comment type="similarity">
    <text evidence="1">Belongs to the protein-tyrosine phosphatase family. Non-receptor class dual specificity subfamily.</text>
</comment>
<evidence type="ECO:0000259" key="7">
    <source>
        <dbReference type="PROSITE" id="PS50056"/>
    </source>
</evidence>
<dbReference type="RefSeq" id="XP_030220202.1">
    <property type="nucleotide sequence ID" value="XM_030364342.1"/>
</dbReference>
<evidence type="ECO:0000313" key="8">
    <source>
        <dbReference type="Ensembl" id="ENSGMOP00000011121.2"/>
    </source>
</evidence>
<evidence type="ECO:0000259" key="6">
    <source>
        <dbReference type="PROSITE" id="PS50054"/>
    </source>
</evidence>
<dbReference type="OMA" id="FAWQGMQ"/>
<dbReference type="PANTHER" id="PTHR45848:SF4">
    <property type="entry name" value="DUAL SPECIFICITY PROTEIN PHOSPHATASE 12"/>
    <property type="match status" value="1"/>
</dbReference>
<evidence type="ECO:0000256" key="2">
    <source>
        <dbReference type="ARBA" id="ARBA00013064"/>
    </source>
</evidence>
<dbReference type="PANTHER" id="PTHR45848">
    <property type="entry name" value="DUAL SPECIFICITY PROTEIN PHOSPHATASE 12 FAMILY MEMBER"/>
    <property type="match status" value="1"/>
</dbReference>
<dbReference type="InterPro" id="IPR020422">
    <property type="entry name" value="TYR_PHOSPHATASE_DUAL_dom"/>
</dbReference>
<dbReference type="InterPro" id="IPR000387">
    <property type="entry name" value="Tyr_Pase_dom"/>
</dbReference>
<dbReference type="PIRSF" id="PIRSF000941">
    <property type="entry name" value="DUSP12"/>
    <property type="match status" value="1"/>
</dbReference>
<dbReference type="SMART" id="SM00195">
    <property type="entry name" value="DSPc"/>
    <property type="match status" value="1"/>
</dbReference>
<accession>A0A8C4ZD57</accession>
<evidence type="ECO:0000256" key="1">
    <source>
        <dbReference type="ARBA" id="ARBA00008601"/>
    </source>
</evidence>
<sequence>MILVEPGLFIGSAADLSDAQALAEAAVSHVLSVDSEDPPLPQGAGLRHKRISVLDQPTSDLLSHMDDSFLFLQEAVEGGGAALVHCHAGRSRSAAMVTAYLMRSHRLSFSEAYDRLQRRNPDVQVNTGFQQQLQLYEALGCRVDRSRAEFREFRLRLLVEQQADLSQVPSEVFAVDPADSASSEVSYRCRKCRRTLFRGSSLLSHEVGDGASSFQHKKSSDPTGNAACTSYFIEPVQWMESALIGQLDGPLQCPRCSSKLGAFCWAGGRCSCGRWVTPSFQLHHNRLDCIRPISIQKIHTLTDSQTPTDSHADTHPG</sequence>
<dbReference type="SUPFAM" id="SSF52799">
    <property type="entry name" value="(Phosphotyrosine protein) phosphatases II"/>
    <property type="match status" value="1"/>
</dbReference>
<evidence type="ECO:0000256" key="5">
    <source>
        <dbReference type="PIRSR" id="PIRSR000941-50"/>
    </source>
</evidence>
<dbReference type="GO" id="GO:0005737">
    <property type="term" value="C:cytoplasm"/>
    <property type="evidence" value="ECO:0007669"/>
    <property type="project" value="UniProtKB-SubCell"/>
</dbReference>